<dbReference type="GO" id="GO:0000307">
    <property type="term" value="C:cyclin-dependent protein kinase holoenzyme complex"/>
    <property type="evidence" value="ECO:0007669"/>
    <property type="project" value="TreeGrafter"/>
</dbReference>
<dbReference type="GO" id="GO:2000045">
    <property type="term" value="P:regulation of G1/S transition of mitotic cell cycle"/>
    <property type="evidence" value="ECO:0007669"/>
    <property type="project" value="TreeGrafter"/>
</dbReference>
<reference evidence="4" key="3">
    <citation type="submission" date="2025-09" db="UniProtKB">
        <authorList>
            <consortium name="Ensembl"/>
        </authorList>
    </citation>
    <scope>IDENTIFICATION</scope>
</reference>
<dbReference type="GO" id="GO:0072331">
    <property type="term" value="P:signal transduction by p53 class mediator"/>
    <property type="evidence" value="ECO:0007669"/>
    <property type="project" value="InterPro"/>
</dbReference>
<evidence type="ECO:0000313" key="5">
    <source>
        <dbReference type="Proteomes" id="UP000265140"/>
    </source>
</evidence>
<dbReference type="Ensembl" id="ENSELUT00000097212.1">
    <property type="protein sequence ID" value="ENSELUP00000091438.1"/>
    <property type="gene ID" value="ENSELUG00000035484.1"/>
</dbReference>
<reference evidence="4" key="2">
    <citation type="submission" date="2025-08" db="UniProtKB">
        <authorList>
            <consortium name="Ensembl"/>
        </authorList>
    </citation>
    <scope>IDENTIFICATION</scope>
</reference>
<evidence type="ECO:0000259" key="3">
    <source>
        <dbReference type="Pfam" id="PF02234"/>
    </source>
</evidence>
<dbReference type="GO" id="GO:0004861">
    <property type="term" value="F:cyclin-dependent protein serine/threonine kinase inhibitor activity"/>
    <property type="evidence" value="ECO:0007669"/>
    <property type="project" value="InterPro"/>
</dbReference>
<evidence type="ECO:0000256" key="2">
    <source>
        <dbReference type="ARBA" id="ARBA00023013"/>
    </source>
</evidence>
<keyword evidence="2" id="KW-0649">Protein kinase inhibitor</keyword>
<evidence type="ECO:0000313" key="4">
    <source>
        <dbReference type="Ensembl" id="ENSELUP00000091438.1"/>
    </source>
</evidence>
<dbReference type="InterPro" id="IPR044898">
    <property type="entry name" value="CDI_dom_sf"/>
</dbReference>
<dbReference type="PANTHER" id="PTHR46778:SF1">
    <property type="entry name" value="CYCLIN-DEPENDENT KINASE INHIBITOR 1"/>
    <property type="match status" value="1"/>
</dbReference>
<dbReference type="GO" id="GO:0005634">
    <property type="term" value="C:nucleus"/>
    <property type="evidence" value="ECO:0007669"/>
    <property type="project" value="InterPro"/>
</dbReference>
<dbReference type="Proteomes" id="UP000265140">
    <property type="component" value="Chromosome 17"/>
</dbReference>
<keyword evidence="5" id="KW-1185">Reference proteome</keyword>
<name>A0AAY5KQK2_ESOLU</name>
<dbReference type="InterPro" id="IPR003175">
    <property type="entry name" value="CDI_dom"/>
</dbReference>
<dbReference type="AlphaFoldDB" id="A0AAY5KQK2"/>
<dbReference type="Pfam" id="PF02234">
    <property type="entry name" value="CDI"/>
    <property type="match status" value="1"/>
</dbReference>
<comment type="similarity">
    <text evidence="1">Belongs to the CDI family.</text>
</comment>
<dbReference type="GO" id="GO:0006974">
    <property type="term" value="P:DNA damage response"/>
    <property type="evidence" value="ECO:0007669"/>
    <property type="project" value="TreeGrafter"/>
</dbReference>
<feature type="domain" description="Cyclin-dependent kinase inhibitor" evidence="3">
    <location>
        <begin position="21"/>
        <end position="70"/>
    </location>
</feature>
<proteinExistence type="inferred from homology"/>
<reference evidence="4 5" key="1">
    <citation type="submission" date="2020-02" db="EMBL/GenBank/DDBJ databases">
        <title>Esox lucius (northern pike) genome, fEsoLuc1, primary haplotype.</title>
        <authorList>
            <person name="Myers G."/>
            <person name="Karagic N."/>
            <person name="Meyer A."/>
            <person name="Pippel M."/>
            <person name="Reichard M."/>
            <person name="Winkler S."/>
            <person name="Tracey A."/>
            <person name="Sims Y."/>
            <person name="Howe K."/>
            <person name="Rhie A."/>
            <person name="Formenti G."/>
            <person name="Durbin R."/>
            <person name="Fedrigo O."/>
            <person name="Jarvis E.D."/>
        </authorList>
    </citation>
    <scope>NUCLEOTIDE SEQUENCE [LARGE SCALE GENOMIC DNA]</scope>
</reference>
<dbReference type="GeneTree" id="ENSGT00960000187403"/>
<protein>
    <recommendedName>
        <fullName evidence="3">Cyclin-dependent kinase inhibitor domain-containing protein</fullName>
    </recommendedName>
</protein>
<dbReference type="InterPro" id="IPR029841">
    <property type="entry name" value="CDKN1A"/>
</dbReference>
<accession>A0AAY5KQK2</accession>
<evidence type="ECO:0000256" key="1">
    <source>
        <dbReference type="ARBA" id="ARBA00006726"/>
    </source>
</evidence>
<organism evidence="4 5">
    <name type="scientific">Esox lucius</name>
    <name type="common">Northern pike</name>
    <dbReference type="NCBI Taxonomy" id="8010"/>
    <lineage>
        <taxon>Eukaryota</taxon>
        <taxon>Metazoa</taxon>
        <taxon>Chordata</taxon>
        <taxon>Craniata</taxon>
        <taxon>Vertebrata</taxon>
        <taxon>Euteleostomi</taxon>
        <taxon>Actinopterygii</taxon>
        <taxon>Neopterygii</taxon>
        <taxon>Teleostei</taxon>
        <taxon>Protacanthopterygii</taxon>
        <taxon>Esociformes</taxon>
        <taxon>Esocidae</taxon>
        <taxon>Esox</taxon>
    </lineage>
</organism>
<sequence length="155" mass="16943">TLVPSGYVVLTYLGESSARRNLFGPVDHEQLQQEYQDALNRDLEAACYRWGFDFRSEKPLAQGHFQWDGVPEAGVPLLYRPCAVGQGGGTEGGRTGGLCWACLGGAVALGNCHNLEETPEKEENKNSNENGLKRKQTNLTGTCFYLCWVVLCNGG</sequence>
<dbReference type="PANTHER" id="PTHR46778">
    <property type="entry name" value="CYCLIN-DEPENDENT KINASE INHIBITOR 1-RELATED"/>
    <property type="match status" value="1"/>
</dbReference>
<dbReference type="Gene3D" id="4.10.365.10">
    <property type="entry name" value="p27"/>
    <property type="match status" value="1"/>
</dbReference>